<gene>
    <name evidence="8" type="ORF">PVAP13_9NG786300</name>
</gene>
<dbReference type="InterPro" id="IPR057337">
    <property type="entry name" value="Sororin_C"/>
</dbReference>
<keyword evidence="9" id="KW-1185">Reference proteome</keyword>
<reference evidence="8" key="1">
    <citation type="submission" date="2020-05" db="EMBL/GenBank/DDBJ databases">
        <title>WGS assembly of Panicum virgatum.</title>
        <authorList>
            <person name="Lovell J.T."/>
            <person name="Jenkins J."/>
            <person name="Shu S."/>
            <person name="Juenger T.E."/>
            <person name="Schmutz J."/>
        </authorList>
    </citation>
    <scope>NUCLEOTIDE SEQUENCE</scope>
    <source>
        <strain evidence="8">AP13</strain>
    </source>
</reference>
<dbReference type="GO" id="GO:0051301">
    <property type="term" value="P:cell division"/>
    <property type="evidence" value="ECO:0007669"/>
    <property type="project" value="UniProtKB-KW"/>
</dbReference>
<comment type="caution">
    <text evidence="8">The sequence shown here is derived from an EMBL/GenBank/DDBJ whole genome shotgun (WGS) entry which is preliminary data.</text>
</comment>
<feature type="region of interest" description="Disordered" evidence="6">
    <location>
        <begin position="1"/>
        <end position="23"/>
    </location>
</feature>
<protein>
    <recommendedName>
        <fullName evidence="7">Sororin C-terminal region domain-containing protein</fullName>
    </recommendedName>
</protein>
<evidence type="ECO:0000256" key="5">
    <source>
        <dbReference type="ARBA" id="ARBA00093465"/>
    </source>
</evidence>
<sequence>MPAHRPRRLAHGRGQPKNRDTLPPTFPFFLLPEDSSFLFFLCLRSQFLSSPSRSLSRGTGNSSPSPNRGDPNPLPLPFPAAAAIPMKPTTRAATPRGSPPSSAATRRHREAALPLALGDVTNLLLPDTPTPIKPRRTSAASASASSSTASVTPATKPSSSATPSVTPAPKPSSASVLEAERSAVASPAISTLYATRSRATEARRTTRNPTGTNSKGKEPVAASAAGTSSFPHLGKSTSRNTESHVAFRKTTTAQDSQLISSSAVTPPPKPSSAAALEVEEERSLVASPSISTVYAKRRTPDAQGMRRNSTGANNRGRKLVAAAGTASCPLLGKATSRKTSMVQDTQPISSSAPCHEAKKKRPSRSTPKLPEDFVKKQRAYFADIDAFELEEEEVSKTDLE</sequence>
<evidence type="ECO:0000313" key="8">
    <source>
        <dbReference type="EMBL" id="KAG2544036.1"/>
    </source>
</evidence>
<evidence type="ECO:0000256" key="1">
    <source>
        <dbReference type="ARBA" id="ARBA00022618"/>
    </source>
</evidence>
<keyword evidence="3" id="KW-0539">Nucleus</keyword>
<feature type="compositionally biased region" description="Basic residues" evidence="6">
    <location>
        <begin position="1"/>
        <end position="16"/>
    </location>
</feature>
<keyword evidence="1" id="KW-0132">Cell division</keyword>
<feature type="region of interest" description="Disordered" evidence="6">
    <location>
        <begin position="122"/>
        <end position="282"/>
    </location>
</feature>
<evidence type="ECO:0000256" key="6">
    <source>
        <dbReference type="SAM" id="MobiDB-lite"/>
    </source>
</evidence>
<feature type="compositionally biased region" description="Polar residues" evidence="6">
    <location>
        <begin position="225"/>
        <end position="240"/>
    </location>
</feature>
<feature type="compositionally biased region" description="Low complexity" evidence="6">
    <location>
        <begin position="137"/>
        <end position="175"/>
    </location>
</feature>
<organism evidence="8 9">
    <name type="scientific">Panicum virgatum</name>
    <name type="common">Blackwell switchgrass</name>
    <dbReference type="NCBI Taxonomy" id="38727"/>
    <lineage>
        <taxon>Eukaryota</taxon>
        <taxon>Viridiplantae</taxon>
        <taxon>Streptophyta</taxon>
        <taxon>Embryophyta</taxon>
        <taxon>Tracheophyta</taxon>
        <taxon>Spermatophyta</taxon>
        <taxon>Magnoliopsida</taxon>
        <taxon>Liliopsida</taxon>
        <taxon>Poales</taxon>
        <taxon>Poaceae</taxon>
        <taxon>PACMAD clade</taxon>
        <taxon>Panicoideae</taxon>
        <taxon>Panicodae</taxon>
        <taxon>Paniceae</taxon>
        <taxon>Panicinae</taxon>
        <taxon>Panicum</taxon>
        <taxon>Panicum sect. Hiantes</taxon>
    </lineage>
</organism>
<proteinExistence type="inferred from homology"/>
<dbReference type="Pfam" id="PF25220">
    <property type="entry name" value="Sororin_C"/>
    <property type="match status" value="1"/>
</dbReference>
<comment type="similarity">
    <text evidence="5">Belongs to the sororin family.</text>
</comment>
<dbReference type="PANTHER" id="PTHR35740:SF1">
    <property type="entry name" value="OS12G0111700 PROTEIN"/>
    <property type="match status" value="1"/>
</dbReference>
<keyword evidence="4" id="KW-0131">Cell cycle</keyword>
<dbReference type="EMBL" id="CM029054">
    <property type="protein sequence ID" value="KAG2544036.1"/>
    <property type="molecule type" value="Genomic_DNA"/>
</dbReference>
<feature type="domain" description="Sororin C-terminal region" evidence="7">
    <location>
        <begin position="369"/>
        <end position="392"/>
    </location>
</feature>
<evidence type="ECO:0000259" key="7">
    <source>
        <dbReference type="Pfam" id="PF25220"/>
    </source>
</evidence>
<feature type="region of interest" description="Disordered" evidence="6">
    <location>
        <begin position="336"/>
        <end position="372"/>
    </location>
</feature>
<evidence type="ECO:0000256" key="4">
    <source>
        <dbReference type="ARBA" id="ARBA00023306"/>
    </source>
</evidence>
<evidence type="ECO:0000256" key="2">
    <source>
        <dbReference type="ARBA" id="ARBA00022776"/>
    </source>
</evidence>
<keyword evidence="2" id="KW-0498">Mitosis</keyword>
<feature type="region of interest" description="Disordered" evidence="6">
    <location>
        <begin position="50"/>
        <end position="81"/>
    </location>
</feature>
<evidence type="ECO:0000313" key="9">
    <source>
        <dbReference type="Proteomes" id="UP000823388"/>
    </source>
</evidence>
<dbReference type="AlphaFoldDB" id="A0A8T0NAE7"/>
<dbReference type="Proteomes" id="UP000823388">
    <property type="component" value="Chromosome 9N"/>
</dbReference>
<feature type="compositionally biased region" description="Polar residues" evidence="6">
    <location>
        <begin position="337"/>
        <end position="352"/>
    </location>
</feature>
<dbReference type="PANTHER" id="PTHR35740">
    <property type="entry name" value="OS12G0111700 PROTEIN"/>
    <property type="match status" value="1"/>
</dbReference>
<accession>A0A8T0NAE7</accession>
<feature type="compositionally biased region" description="Polar residues" evidence="6">
    <location>
        <begin position="249"/>
        <end position="264"/>
    </location>
</feature>
<evidence type="ECO:0000256" key="3">
    <source>
        <dbReference type="ARBA" id="ARBA00023242"/>
    </source>
</evidence>
<name>A0A8T0NAE7_PANVG</name>
<dbReference type="GO" id="GO:0005634">
    <property type="term" value="C:nucleus"/>
    <property type="evidence" value="ECO:0007669"/>
    <property type="project" value="UniProtKB-SubCell"/>
</dbReference>